<keyword evidence="3 8" id="KW-1133">Transmembrane helix</keyword>
<organism evidence="10 11">
    <name type="scientific">Heterocephalus glaber</name>
    <name type="common">Naked mole rat</name>
    <dbReference type="NCBI Taxonomy" id="10181"/>
    <lineage>
        <taxon>Eukaryota</taxon>
        <taxon>Metazoa</taxon>
        <taxon>Chordata</taxon>
        <taxon>Craniata</taxon>
        <taxon>Vertebrata</taxon>
        <taxon>Euteleostomi</taxon>
        <taxon>Mammalia</taxon>
        <taxon>Eutheria</taxon>
        <taxon>Euarchontoglires</taxon>
        <taxon>Glires</taxon>
        <taxon>Rodentia</taxon>
        <taxon>Hystricomorpha</taxon>
        <taxon>Bathyergidae</taxon>
        <taxon>Heterocephalus</taxon>
    </lineage>
</organism>
<evidence type="ECO:0000256" key="3">
    <source>
        <dbReference type="ARBA" id="ARBA00022989"/>
    </source>
</evidence>
<keyword evidence="7" id="KW-0807">Transducer</keyword>
<evidence type="ECO:0000256" key="4">
    <source>
        <dbReference type="ARBA" id="ARBA00023040"/>
    </source>
</evidence>
<evidence type="ECO:0000256" key="5">
    <source>
        <dbReference type="ARBA" id="ARBA00023136"/>
    </source>
</evidence>
<comment type="subcellular location">
    <subcellularLocation>
        <location evidence="1">Membrane</location>
        <topology evidence="1">Multi-pass membrane protein</topology>
    </subcellularLocation>
</comment>
<dbReference type="Gene3D" id="1.20.1070.10">
    <property type="entry name" value="Rhodopsin 7-helix transmembrane proteins"/>
    <property type="match status" value="2"/>
</dbReference>
<dbReference type="Pfam" id="PF00001">
    <property type="entry name" value="7tm_1"/>
    <property type="match status" value="1"/>
</dbReference>
<feature type="domain" description="G-protein coupled receptors family 1 profile" evidence="9">
    <location>
        <begin position="1"/>
        <end position="216"/>
    </location>
</feature>
<evidence type="ECO:0000313" key="10">
    <source>
        <dbReference type="EMBL" id="EHA98787.1"/>
    </source>
</evidence>
<evidence type="ECO:0000313" key="11">
    <source>
        <dbReference type="Proteomes" id="UP000006813"/>
    </source>
</evidence>
<dbReference type="PROSITE" id="PS00237">
    <property type="entry name" value="G_PROTEIN_RECEP_F1_1"/>
    <property type="match status" value="1"/>
</dbReference>
<evidence type="ECO:0000256" key="7">
    <source>
        <dbReference type="ARBA" id="ARBA00023224"/>
    </source>
</evidence>
<dbReference type="InterPro" id="IPR000276">
    <property type="entry name" value="GPCR_Rhodpsn"/>
</dbReference>
<dbReference type="PANTHER" id="PTHR48002">
    <property type="entry name" value="OLFACTORY RECEPTOR"/>
    <property type="match status" value="1"/>
</dbReference>
<dbReference type="InterPro" id="IPR050427">
    <property type="entry name" value="Olfactory_Receptors"/>
</dbReference>
<evidence type="ECO:0000256" key="8">
    <source>
        <dbReference type="SAM" id="Phobius"/>
    </source>
</evidence>
<dbReference type="PROSITE" id="PS50262">
    <property type="entry name" value="G_PROTEIN_RECEP_F1_2"/>
    <property type="match status" value="1"/>
</dbReference>
<evidence type="ECO:0000256" key="1">
    <source>
        <dbReference type="ARBA" id="ARBA00004141"/>
    </source>
</evidence>
<keyword evidence="2 8" id="KW-0812">Transmembrane</keyword>
<keyword evidence="5 8" id="KW-0472">Membrane</keyword>
<keyword evidence="4" id="KW-0297">G-protein coupled receptor</keyword>
<evidence type="ECO:0000259" key="9">
    <source>
        <dbReference type="PROSITE" id="PS50262"/>
    </source>
</evidence>
<name>G5AP27_HETGA</name>
<dbReference type="EMBL" id="JH166317">
    <property type="protein sequence ID" value="EHA98787.1"/>
    <property type="molecule type" value="Genomic_DNA"/>
</dbReference>
<accession>G5AP27</accession>
<sequence length="216" mass="24186">MLSLVTITCESRLHTPMHFLLGNKPDLDIVFQPVTVPKFLVDLLSKRKAISYNGCTVQIFFFHFAGGADTFFLSVVAFDRYLIILMLLLPFCGPSVLDAFYCHMPQVGRPAYMHTYAPELLLISNNGLVTLLWFFLLLGSYTAILVMLRSHSGERRSKALSTCTSHSLVVTLHFVLCVYIYCGPFTTLPMDTAVSINNTVTTSMLNPVIYTLGTKR</sequence>
<evidence type="ECO:0000256" key="6">
    <source>
        <dbReference type="ARBA" id="ARBA00023170"/>
    </source>
</evidence>
<dbReference type="SUPFAM" id="SSF81321">
    <property type="entry name" value="Family A G protein-coupled receptor-like"/>
    <property type="match status" value="1"/>
</dbReference>
<dbReference type="GO" id="GO:0016020">
    <property type="term" value="C:membrane"/>
    <property type="evidence" value="ECO:0007669"/>
    <property type="project" value="UniProtKB-SubCell"/>
</dbReference>
<dbReference type="Proteomes" id="UP000006813">
    <property type="component" value="Unassembled WGS sequence"/>
</dbReference>
<evidence type="ECO:0000256" key="2">
    <source>
        <dbReference type="ARBA" id="ARBA00022692"/>
    </source>
</evidence>
<dbReference type="InterPro" id="IPR017452">
    <property type="entry name" value="GPCR_Rhodpsn_7TM"/>
</dbReference>
<dbReference type="GO" id="GO:0004930">
    <property type="term" value="F:G protein-coupled receptor activity"/>
    <property type="evidence" value="ECO:0007669"/>
    <property type="project" value="UniProtKB-KW"/>
</dbReference>
<keyword evidence="6 10" id="KW-0675">Receptor</keyword>
<gene>
    <name evidence="10" type="ORF">GW7_04909</name>
</gene>
<protein>
    <submittedName>
        <fullName evidence="10">Olfactory receptor 4D6</fullName>
    </submittedName>
</protein>
<feature type="transmembrane region" description="Helical" evidence="8">
    <location>
        <begin position="121"/>
        <end position="148"/>
    </location>
</feature>
<feature type="transmembrane region" description="Helical" evidence="8">
    <location>
        <begin position="160"/>
        <end position="181"/>
    </location>
</feature>
<dbReference type="AlphaFoldDB" id="G5AP27"/>
<dbReference type="InParanoid" id="G5AP27"/>
<reference evidence="10 11" key="1">
    <citation type="journal article" date="2011" name="Nature">
        <title>Genome sequencing reveals insights into physiology and longevity of the naked mole rat.</title>
        <authorList>
            <person name="Kim E.B."/>
            <person name="Fang X."/>
            <person name="Fushan A.A."/>
            <person name="Huang Z."/>
            <person name="Lobanov A.V."/>
            <person name="Han L."/>
            <person name="Marino S.M."/>
            <person name="Sun X."/>
            <person name="Turanov A.A."/>
            <person name="Yang P."/>
            <person name="Yim S.H."/>
            <person name="Zhao X."/>
            <person name="Kasaikina M.V."/>
            <person name="Stoletzki N."/>
            <person name="Peng C."/>
            <person name="Polak P."/>
            <person name="Xiong Z."/>
            <person name="Kiezun A."/>
            <person name="Zhu Y."/>
            <person name="Chen Y."/>
            <person name="Kryukov G.V."/>
            <person name="Zhang Q."/>
            <person name="Peshkin L."/>
            <person name="Yang L."/>
            <person name="Bronson R.T."/>
            <person name="Buffenstein R."/>
            <person name="Wang B."/>
            <person name="Han C."/>
            <person name="Li Q."/>
            <person name="Chen L."/>
            <person name="Zhao W."/>
            <person name="Sunyaev S.R."/>
            <person name="Park T.J."/>
            <person name="Zhang G."/>
            <person name="Wang J."/>
            <person name="Gladyshev V.N."/>
        </authorList>
    </citation>
    <scope>NUCLEOTIDE SEQUENCE [LARGE SCALE GENOMIC DNA]</scope>
</reference>
<feature type="transmembrane region" description="Helical" evidence="8">
    <location>
        <begin position="81"/>
        <end position="101"/>
    </location>
</feature>
<proteinExistence type="predicted"/>